<evidence type="ECO:0000313" key="4">
    <source>
        <dbReference type="Proteomes" id="UP000231192"/>
    </source>
</evidence>
<feature type="compositionally biased region" description="Low complexity" evidence="1">
    <location>
        <begin position="63"/>
        <end position="75"/>
    </location>
</feature>
<keyword evidence="2" id="KW-0472">Membrane</keyword>
<gene>
    <name evidence="3" type="ORF">COU18_03440</name>
</gene>
<keyword evidence="2" id="KW-0812">Transmembrane</keyword>
<sequence>VNVGEEKSKGLQTMIWGIVAIFVMVSIWGLVRILQSTLGIRGDEAGMRPSVPIIVPGTGQGGQSQPTIGPSNSNR</sequence>
<dbReference type="Proteomes" id="UP000231192">
    <property type="component" value="Unassembled WGS sequence"/>
</dbReference>
<feature type="transmembrane region" description="Helical" evidence="2">
    <location>
        <begin position="13"/>
        <end position="31"/>
    </location>
</feature>
<comment type="caution">
    <text evidence="3">The sequence shown here is derived from an EMBL/GenBank/DDBJ whole genome shotgun (WGS) entry which is preliminary data.</text>
</comment>
<dbReference type="EMBL" id="PFBK01000008">
    <property type="protein sequence ID" value="PIR83701.1"/>
    <property type="molecule type" value="Genomic_DNA"/>
</dbReference>
<feature type="non-terminal residue" evidence="3">
    <location>
        <position position="1"/>
    </location>
</feature>
<protein>
    <submittedName>
        <fullName evidence="3">Uncharacterized protein</fullName>
    </submittedName>
</protein>
<feature type="region of interest" description="Disordered" evidence="1">
    <location>
        <begin position="51"/>
        <end position="75"/>
    </location>
</feature>
<accession>A0A2H0UBB8</accession>
<evidence type="ECO:0000313" key="3">
    <source>
        <dbReference type="EMBL" id="PIR83701.1"/>
    </source>
</evidence>
<name>A0A2H0UBB8_9BACT</name>
<evidence type="ECO:0000256" key="1">
    <source>
        <dbReference type="SAM" id="MobiDB-lite"/>
    </source>
</evidence>
<reference evidence="4" key="1">
    <citation type="submission" date="2017-09" db="EMBL/GenBank/DDBJ databases">
        <title>Depth-based differentiation of microbial function through sediment-hosted aquifers and enrichment of novel symbionts in the deep terrestrial subsurface.</title>
        <authorList>
            <person name="Probst A.J."/>
            <person name="Ladd B."/>
            <person name="Jarett J.K."/>
            <person name="Geller-Mcgrath D.E."/>
            <person name="Sieber C.M.K."/>
            <person name="Emerson J.B."/>
            <person name="Anantharaman K."/>
            <person name="Thomas B.C."/>
            <person name="Malmstrom R."/>
            <person name="Stieglmeier M."/>
            <person name="Klingl A."/>
            <person name="Woyke T."/>
            <person name="Ryan C.M."/>
            <person name="Banfield J.F."/>
        </authorList>
    </citation>
    <scope>NUCLEOTIDE SEQUENCE [LARGE SCALE GENOMIC DNA]</scope>
</reference>
<dbReference type="AlphaFoldDB" id="A0A2H0UBB8"/>
<evidence type="ECO:0000256" key="2">
    <source>
        <dbReference type="SAM" id="Phobius"/>
    </source>
</evidence>
<proteinExistence type="predicted"/>
<organism evidence="3 4">
    <name type="scientific">Candidatus Kaiserbacteria bacterium CG10_big_fil_rev_8_21_14_0_10_51_14</name>
    <dbReference type="NCBI Taxonomy" id="1974610"/>
    <lineage>
        <taxon>Bacteria</taxon>
        <taxon>Candidatus Kaiseribacteriota</taxon>
    </lineage>
</organism>
<keyword evidence="2" id="KW-1133">Transmembrane helix</keyword>